<keyword evidence="2" id="KW-1185">Reference proteome</keyword>
<evidence type="ECO:0000313" key="1">
    <source>
        <dbReference type="EMBL" id="MBB5893749.1"/>
    </source>
</evidence>
<organism evidence="1 2">
    <name type="scientific">Kutzneria kofuensis</name>
    <dbReference type="NCBI Taxonomy" id="103725"/>
    <lineage>
        <taxon>Bacteria</taxon>
        <taxon>Bacillati</taxon>
        <taxon>Actinomycetota</taxon>
        <taxon>Actinomycetes</taxon>
        <taxon>Pseudonocardiales</taxon>
        <taxon>Pseudonocardiaceae</taxon>
        <taxon>Kutzneria</taxon>
    </lineage>
</organism>
<accession>A0A7W9KKX2</accession>
<name>A0A7W9KKX2_9PSEU</name>
<evidence type="ECO:0000313" key="2">
    <source>
        <dbReference type="Proteomes" id="UP000585638"/>
    </source>
</evidence>
<dbReference type="Proteomes" id="UP000585638">
    <property type="component" value="Unassembled WGS sequence"/>
</dbReference>
<comment type="caution">
    <text evidence="1">The sequence shown here is derived from an EMBL/GenBank/DDBJ whole genome shotgun (WGS) entry which is preliminary data.</text>
</comment>
<gene>
    <name evidence="1" type="ORF">BJ998_004945</name>
</gene>
<protein>
    <submittedName>
        <fullName evidence="1">Uncharacterized protein</fullName>
    </submittedName>
</protein>
<sequence length="381" mass="42420">METGTERPQPRLARHLAMAEVYADQTLSQRFASDLNHLLAEAKQTPRPPATTWDEWLGAVTRTLGPSLTDMLFPAGPVKAPVIPPHQRHLWRNRLRAMRDAVISEPQPWPELRMTVARLYLDLLAAGVWESGEEWRPELRDIVSTLPLRDDESGPGQLESYLSSLIAVCLALLCQEADLFGSAPNDAIAKSAWEKAAEIAAFADAEQAERYLYHPDQPYARVATRTDVDWVIELAVDSADDPHAELRAAFESAGLDVELIDGVWVSKGTFKNPRRAAARIATLIGDNCVTMAYNDKRASVIIRDGRDVVVADSVAPRWRYYKLTTLATPESLLGDAEGLPPTRENDPFRPVPERVAALFEAAGVNSQHILMLFDSFRPRLR</sequence>
<dbReference type="RefSeq" id="WP_184865259.1">
    <property type="nucleotide sequence ID" value="NZ_BAAAWY010000030.1"/>
</dbReference>
<dbReference type="EMBL" id="JACHIR010000001">
    <property type="protein sequence ID" value="MBB5893749.1"/>
    <property type="molecule type" value="Genomic_DNA"/>
</dbReference>
<dbReference type="AlphaFoldDB" id="A0A7W9KKX2"/>
<reference evidence="1 2" key="1">
    <citation type="submission" date="2020-08" db="EMBL/GenBank/DDBJ databases">
        <title>Sequencing the genomes of 1000 actinobacteria strains.</title>
        <authorList>
            <person name="Klenk H.-P."/>
        </authorList>
    </citation>
    <scope>NUCLEOTIDE SEQUENCE [LARGE SCALE GENOMIC DNA]</scope>
    <source>
        <strain evidence="1 2">DSM 43851</strain>
    </source>
</reference>
<proteinExistence type="predicted"/>